<dbReference type="GO" id="GO:0016491">
    <property type="term" value="F:oxidoreductase activity"/>
    <property type="evidence" value="ECO:0007669"/>
    <property type="project" value="UniProtKB-KW"/>
</dbReference>
<dbReference type="Proteomes" id="UP000319462">
    <property type="component" value="Chromosome 7"/>
</dbReference>
<accession>A0A3P3YYL6</accession>
<dbReference type="InterPro" id="IPR036188">
    <property type="entry name" value="FAD/NAD-bd_sf"/>
</dbReference>
<dbReference type="Gene3D" id="3.50.50.60">
    <property type="entry name" value="FAD/NAD(P)-binding domain"/>
    <property type="match status" value="1"/>
</dbReference>
<feature type="region of interest" description="Disordered" evidence="3">
    <location>
        <begin position="1"/>
        <end position="32"/>
    </location>
</feature>
<proteinExistence type="predicted"/>
<dbReference type="EMBL" id="LS997606">
    <property type="protein sequence ID" value="SYZ63049.1"/>
    <property type="molecule type" value="Genomic_DNA"/>
</dbReference>
<name>A0A3P3YYL6_LEIBR</name>
<feature type="region of interest" description="Disordered" evidence="3">
    <location>
        <begin position="231"/>
        <end position="253"/>
    </location>
</feature>
<evidence type="ECO:0000259" key="4">
    <source>
        <dbReference type="Pfam" id="PF00890"/>
    </source>
</evidence>
<dbReference type="PANTHER" id="PTHR43400">
    <property type="entry name" value="FUMARATE REDUCTASE"/>
    <property type="match status" value="1"/>
</dbReference>
<feature type="domain" description="FAD-dependent oxidoreductase 2 FAD-binding" evidence="4">
    <location>
        <begin position="91"/>
        <end position="138"/>
    </location>
</feature>
<dbReference type="InterPro" id="IPR050315">
    <property type="entry name" value="FAD-oxidoreductase_2"/>
</dbReference>
<protein>
    <submittedName>
        <fullName evidence="5">FAD_binding_domain_containing_protein</fullName>
    </submittedName>
</protein>
<keyword evidence="2" id="KW-0560">Oxidoreductase</keyword>
<feature type="compositionally biased region" description="Low complexity" evidence="3">
    <location>
        <begin position="1"/>
        <end position="28"/>
    </location>
</feature>
<feature type="domain" description="FAD-dependent oxidoreductase 2 FAD-binding" evidence="4">
    <location>
        <begin position="24"/>
        <end position="66"/>
    </location>
</feature>
<dbReference type="InterPro" id="IPR027477">
    <property type="entry name" value="Succ_DH/fumarate_Rdtase_cat_sf"/>
</dbReference>
<evidence type="ECO:0000313" key="6">
    <source>
        <dbReference type="Proteomes" id="UP000319462"/>
    </source>
</evidence>
<feature type="region of interest" description="Disordered" evidence="3">
    <location>
        <begin position="275"/>
        <end position="295"/>
    </location>
</feature>
<dbReference type="PANTHER" id="PTHR43400:SF1">
    <property type="entry name" value="FUMARATE REDUCTASE"/>
    <property type="match status" value="1"/>
</dbReference>
<keyword evidence="1" id="KW-0285">Flavoprotein</keyword>
<evidence type="ECO:0000256" key="1">
    <source>
        <dbReference type="ARBA" id="ARBA00022630"/>
    </source>
</evidence>
<dbReference type="Pfam" id="PF00890">
    <property type="entry name" value="FAD_binding_2"/>
    <property type="match status" value="2"/>
</dbReference>
<reference evidence="5 6" key="1">
    <citation type="submission" date="2018-09" db="EMBL/GenBank/DDBJ databases">
        <authorList>
            <person name="Peiro R."/>
            <person name="Begona"/>
            <person name="Cbmso G."/>
            <person name="Lopez M."/>
            <person name="Gonzalez S."/>
        </authorList>
    </citation>
    <scope>NUCLEOTIDE SEQUENCE [LARGE SCALE GENOMIC DNA]</scope>
</reference>
<evidence type="ECO:0000256" key="2">
    <source>
        <dbReference type="ARBA" id="ARBA00023002"/>
    </source>
</evidence>
<organism evidence="5 6">
    <name type="scientific">Leishmania braziliensis MHOM/BR/75/M2904</name>
    <dbReference type="NCBI Taxonomy" id="420245"/>
    <lineage>
        <taxon>Eukaryota</taxon>
        <taxon>Discoba</taxon>
        <taxon>Euglenozoa</taxon>
        <taxon>Kinetoplastea</taxon>
        <taxon>Metakinetoplastina</taxon>
        <taxon>Trypanosomatida</taxon>
        <taxon>Trypanosomatidae</taxon>
        <taxon>Leishmaniinae</taxon>
        <taxon>Leishmania</taxon>
        <taxon>Leishmania braziliensis species complex</taxon>
    </lineage>
</organism>
<dbReference type="SUPFAM" id="SSF56425">
    <property type="entry name" value="Succinate dehydrogenase/fumarate reductase flavoprotein, catalytic domain"/>
    <property type="match status" value="1"/>
</dbReference>
<evidence type="ECO:0000256" key="3">
    <source>
        <dbReference type="SAM" id="MobiDB-lite"/>
    </source>
</evidence>
<sequence>MFRYTRSTSSTSAAQTATSSSTRAEATRGAGGIVVVRHGQRFMDEMARRDQVRGAMLKRESITQGRQSRHPPLSPLPPHRFGKTMHRDGGTFIMNGLHVNEHTEVLGVTTKRPIPGLHCAGEAAGRVHGKNRLRSNSLLDCVVYGFAAGEAVLKYLLAPHMRLFSNKRLSTIYSRLAIQDLLRLPPIPKVVASLAATSADTAGAPAAGKATPVVNNSSLAVAVCGEENKGRGALQRGDSLPNNDTSGRRAGGRGVRLSVRAVHLLGQTRTCQHGDVSGGITSGSSGPHAMVESCG</sequence>
<dbReference type="SUPFAM" id="SSF51905">
    <property type="entry name" value="FAD/NAD(P)-binding domain"/>
    <property type="match status" value="1"/>
</dbReference>
<evidence type="ECO:0000313" key="5">
    <source>
        <dbReference type="EMBL" id="SYZ63049.1"/>
    </source>
</evidence>
<gene>
    <name evidence="5" type="ORF">LBRM2904_07.0850</name>
</gene>
<dbReference type="Gene3D" id="3.90.700.10">
    <property type="entry name" value="Succinate dehydrogenase/fumarate reductase flavoprotein, catalytic domain"/>
    <property type="match status" value="1"/>
</dbReference>
<feature type="region of interest" description="Disordered" evidence="3">
    <location>
        <begin position="59"/>
        <end position="80"/>
    </location>
</feature>
<dbReference type="AlphaFoldDB" id="A0A3P3YYL6"/>
<dbReference type="InterPro" id="IPR003953">
    <property type="entry name" value="FAD-dep_OxRdtase_2_FAD-bd"/>
</dbReference>